<comment type="subcellular location">
    <subcellularLocation>
        <location evidence="1">Membrane</location>
        <topology evidence="1">Multi-pass membrane protein</topology>
    </subcellularLocation>
</comment>
<feature type="transmembrane region" description="Helical" evidence="8">
    <location>
        <begin position="531"/>
        <end position="550"/>
    </location>
</feature>
<evidence type="ECO:0000259" key="9">
    <source>
        <dbReference type="Pfam" id="PF03600"/>
    </source>
</evidence>
<evidence type="ECO:0000256" key="3">
    <source>
        <dbReference type="ARBA" id="ARBA00022692"/>
    </source>
</evidence>
<dbReference type="AlphaFoldDB" id="D2W1W2"/>
<dbReference type="InParanoid" id="D2W1W2"/>
<feature type="compositionally biased region" description="Basic and acidic residues" evidence="7">
    <location>
        <begin position="271"/>
        <end position="280"/>
    </location>
</feature>
<protein>
    <submittedName>
        <fullName evidence="10">Predicted protein</fullName>
    </submittedName>
</protein>
<keyword evidence="6 8" id="KW-0472">Membrane</keyword>
<dbReference type="PANTHER" id="PTHR43652">
    <property type="entry name" value="BASIC AMINO ACID ANTIPORTER YFCC-RELATED"/>
    <property type="match status" value="1"/>
</dbReference>
<dbReference type="OMA" id="RMSHLAN"/>
<evidence type="ECO:0000256" key="8">
    <source>
        <dbReference type="SAM" id="Phobius"/>
    </source>
</evidence>
<feature type="transmembrane region" description="Helical" evidence="8">
    <location>
        <begin position="488"/>
        <end position="519"/>
    </location>
</feature>
<evidence type="ECO:0000256" key="7">
    <source>
        <dbReference type="SAM" id="MobiDB-lite"/>
    </source>
</evidence>
<evidence type="ECO:0000256" key="5">
    <source>
        <dbReference type="ARBA" id="ARBA00022989"/>
    </source>
</evidence>
<feature type="compositionally biased region" description="Polar residues" evidence="7">
    <location>
        <begin position="191"/>
        <end position="204"/>
    </location>
</feature>
<reference evidence="10 11" key="1">
    <citation type="journal article" date="2010" name="Cell">
        <title>The genome of Naegleria gruberi illuminates early eukaryotic versatility.</title>
        <authorList>
            <person name="Fritz-Laylin L.K."/>
            <person name="Prochnik S.E."/>
            <person name="Ginger M.L."/>
            <person name="Dacks J.B."/>
            <person name="Carpenter M.L."/>
            <person name="Field M.C."/>
            <person name="Kuo A."/>
            <person name="Paredez A."/>
            <person name="Chapman J."/>
            <person name="Pham J."/>
            <person name="Shu S."/>
            <person name="Neupane R."/>
            <person name="Cipriano M."/>
            <person name="Mancuso J."/>
            <person name="Tu H."/>
            <person name="Salamov A."/>
            <person name="Lindquist E."/>
            <person name="Shapiro H."/>
            <person name="Lucas S."/>
            <person name="Grigoriev I.V."/>
            <person name="Cande W.Z."/>
            <person name="Fulton C."/>
            <person name="Rokhsar D.S."/>
            <person name="Dawson S.C."/>
        </authorList>
    </citation>
    <scope>NUCLEOTIDE SEQUENCE [LARGE SCALE GENOMIC DNA]</scope>
    <source>
        <strain evidence="10 11">NEG-M</strain>
    </source>
</reference>
<keyword evidence="3 8" id="KW-0812">Transmembrane</keyword>
<sequence length="597" mass="67024">MKRTTINFAKKAGKILHNSKTRFEEFIAVVRMNELSSQDPHTKPFMLYSNLLGKNEAKILKTLDLDSIELVEVIRKCEKKAEETISQIKPETSTDNIQVSNSEHTNETPNNGDESPTSSDSGSIEIDMKKIEHVKHTIIKDTDETKRIKPVPEDFLIEKDDILIFKGNAKSILKLQAMVLEIEDYEEESSPKQNTDRVTTFNSTTEEETVMKNSPSQLSLMSSSSQDELIPNGSNRIDSPVVGGQNDIVARLHSNLKKNHPTNENSQNPTKEQDQKEDKSADLSQLEFFEVVIGSSNPCVGENYEFFEKRYQVTVLAIRNMFYDEKPSESSDQGLRNFQVYTGDTILLLGKTRFYMNYHNSTREFYMISRFSEVSPQDNQFNQRPFQLRIPFTNKVYRLWWWEHWIFLFFSAMIACTIAGYSMVQCSLVTFCVVIMFGLISPTDAIESIDWALVALVGASFGIGSAITQSGVGQGITQVLKLANVPHILLPAFITAITLVVANVITSSAVVAICIPIAVAIAQSYGLNARCFVMCVIYASQSVFTFPLGFSGNMLVMGVGNYKFVDFVKAGVPLTILYWLIISVLVPAIWGLDIPNF</sequence>
<dbReference type="GeneID" id="8856182"/>
<evidence type="ECO:0000313" key="10">
    <source>
        <dbReference type="EMBL" id="EFC36933.1"/>
    </source>
</evidence>
<dbReference type="Pfam" id="PF03600">
    <property type="entry name" value="CitMHS"/>
    <property type="match status" value="1"/>
</dbReference>
<dbReference type="GO" id="GO:0005886">
    <property type="term" value="C:plasma membrane"/>
    <property type="evidence" value="ECO:0007669"/>
    <property type="project" value="TreeGrafter"/>
</dbReference>
<feature type="compositionally biased region" description="Low complexity" evidence="7">
    <location>
        <begin position="214"/>
        <end position="226"/>
    </location>
</feature>
<keyword evidence="2" id="KW-0813">Transport</keyword>
<evidence type="ECO:0000256" key="2">
    <source>
        <dbReference type="ARBA" id="ARBA00022448"/>
    </source>
</evidence>
<evidence type="ECO:0000256" key="6">
    <source>
        <dbReference type="ARBA" id="ARBA00023136"/>
    </source>
</evidence>
<gene>
    <name evidence="10" type="ORF">NAEGRDRAFT_75290</name>
</gene>
<dbReference type="EMBL" id="GG738923">
    <property type="protein sequence ID" value="EFC36933.1"/>
    <property type="molecule type" value="Genomic_DNA"/>
</dbReference>
<accession>D2W1W2</accession>
<organism evidence="11">
    <name type="scientific">Naegleria gruberi</name>
    <name type="common">Amoeba</name>
    <dbReference type="NCBI Taxonomy" id="5762"/>
    <lineage>
        <taxon>Eukaryota</taxon>
        <taxon>Discoba</taxon>
        <taxon>Heterolobosea</taxon>
        <taxon>Tetramitia</taxon>
        <taxon>Eutetramitia</taxon>
        <taxon>Vahlkampfiidae</taxon>
        <taxon>Naegleria</taxon>
    </lineage>
</organism>
<dbReference type="Proteomes" id="UP000006671">
    <property type="component" value="Unassembled WGS sequence"/>
</dbReference>
<dbReference type="KEGG" id="ngr:NAEGRDRAFT_75290"/>
<dbReference type="GO" id="GO:0055085">
    <property type="term" value="P:transmembrane transport"/>
    <property type="evidence" value="ECO:0007669"/>
    <property type="project" value="InterPro"/>
</dbReference>
<name>D2W1W2_NAEGR</name>
<feature type="compositionally biased region" description="Polar residues" evidence="7">
    <location>
        <begin position="85"/>
        <end position="122"/>
    </location>
</feature>
<keyword evidence="5 8" id="KW-1133">Transmembrane helix</keyword>
<dbReference type="RefSeq" id="XP_002669677.1">
    <property type="nucleotide sequence ID" value="XM_002669631.1"/>
</dbReference>
<keyword evidence="4" id="KW-0677">Repeat</keyword>
<feature type="region of interest" description="Disordered" evidence="7">
    <location>
        <begin position="85"/>
        <end position="124"/>
    </location>
</feature>
<dbReference type="VEuPathDB" id="AmoebaDB:NAEGRDRAFT_75290"/>
<feature type="region of interest" description="Disordered" evidence="7">
    <location>
        <begin position="188"/>
        <end position="242"/>
    </location>
</feature>
<feature type="transmembrane region" description="Helical" evidence="8">
    <location>
        <begin position="570"/>
        <end position="592"/>
    </location>
</feature>
<feature type="region of interest" description="Disordered" evidence="7">
    <location>
        <begin position="255"/>
        <end position="280"/>
    </location>
</feature>
<keyword evidence="11" id="KW-1185">Reference proteome</keyword>
<feature type="domain" description="Citrate transporter-like" evidence="9">
    <location>
        <begin position="427"/>
        <end position="586"/>
    </location>
</feature>
<evidence type="ECO:0000256" key="1">
    <source>
        <dbReference type="ARBA" id="ARBA00004141"/>
    </source>
</evidence>
<evidence type="ECO:0000313" key="11">
    <source>
        <dbReference type="Proteomes" id="UP000006671"/>
    </source>
</evidence>
<dbReference type="InterPro" id="IPR004680">
    <property type="entry name" value="Cit_transptr-like_dom"/>
</dbReference>
<dbReference type="STRING" id="5762.D2W1W2"/>
<feature type="transmembrane region" description="Helical" evidence="8">
    <location>
        <begin position="449"/>
        <end position="468"/>
    </location>
</feature>
<dbReference type="OrthoDB" id="442352at2759"/>
<dbReference type="PANTHER" id="PTHR43652:SF2">
    <property type="entry name" value="BASIC AMINO ACID ANTIPORTER YFCC-RELATED"/>
    <property type="match status" value="1"/>
</dbReference>
<dbReference type="InterPro" id="IPR051679">
    <property type="entry name" value="DASS-Related_Transporters"/>
</dbReference>
<proteinExistence type="predicted"/>
<evidence type="ECO:0000256" key="4">
    <source>
        <dbReference type="ARBA" id="ARBA00022737"/>
    </source>
</evidence>
<feature type="transmembrane region" description="Helical" evidence="8">
    <location>
        <begin position="405"/>
        <end position="437"/>
    </location>
</feature>